<dbReference type="EMBL" id="JACWZY010000031">
    <property type="protein sequence ID" value="MBD2704423.1"/>
    <property type="molecule type" value="Genomic_DNA"/>
</dbReference>
<accession>A0A926Y0N1</accession>
<name>A0A926Y0N1_9BACT</name>
<proteinExistence type="predicted"/>
<gene>
    <name evidence="1" type="ORF">IC229_27530</name>
</gene>
<dbReference type="AlphaFoldDB" id="A0A926Y0N1"/>
<organism evidence="1 2">
    <name type="scientific">Spirosoma profusum</name>
    <dbReference type="NCBI Taxonomy" id="2771354"/>
    <lineage>
        <taxon>Bacteria</taxon>
        <taxon>Pseudomonadati</taxon>
        <taxon>Bacteroidota</taxon>
        <taxon>Cytophagia</taxon>
        <taxon>Cytophagales</taxon>
        <taxon>Cytophagaceae</taxon>
        <taxon>Spirosoma</taxon>
    </lineage>
</organism>
<evidence type="ECO:0000313" key="2">
    <source>
        <dbReference type="Proteomes" id="UP000598820"/>
    </source>
</evidence>
<reference evidence="1" key="1">
    <citation type="submission" date="2020-09" db="EMBL/GenBank/DDBJ databases">
        <authorList>
            <person name="Kim M.K."/>
        </authorList>
    </citation>
    <scope>NUCLEOTIDE SEQUENCE</scope>
    <source>
        <strain evidence="1">BT702</strain>
    </source>
</reference>
<dbReference type="RefSeq" id="WP_190890984.1">
    <property type="nucleotide sequence ID" value="NZ_JACWZY010000031.1"/>
</dbReference>
<dbReference type="Proteomes" id="UP000598820">
    <property type="component" value="Unassembled WGS sequence"/>
</dbReference>
<sequence>MLNKLEAIAAQLGMAFGYGTNKDLDDVAQSLQSGFLLFHEGYFTADLNFDGQGALEYRHQLALDICTPSKVHDTPEQKKAHFDALDIEMRRVLNRLTKQGEVSGARARMGLNLTSRNFDAIQLTLTLKPNAVSICY</sequence>
<keyword evidence="2" id="KW-1185">Reference proteome</keyword>
<protein>
    <submittedName>
        <fullName evidence="1">Uncharacterized protein</fullName>
    </submittedName>
</protein>
<evidence type="ECO:0000313" key="1">
    <source>
        <dbReference type="EMBL" id="MBD2704423.1"/>
    </source>
</evidence>
<comment type="caution">
    <text evidence="1">The sequence shown here is derived from an EMBL/GenBank/DDBJ whole genome shotgun (WGS) entry which is preliminary data.</text>
</comment>